<dbReference type="InterPro" id="IPR037869">
    <property type="entry name" value="Spp1/CFP1"/>
</dbReference>
<feature type="compositionally biased region" description="Acidic residues" evidence="16">
    <location>
        <begin position="140"/>
        <end position="149"/>
    </location>
</feature>
<evidence type="ECO:0000256" key="8">
    <source>
        <dbReference type="ARBA" id="ARBA00023163"/>
    </source>
</evidence>
<evidence type="ECO:0000256" key="9">
    <source>
        <dbReference type="ARBA" id="ARBA00023242"/>
    </source>
</evidence>
<dbReference type="AlphaFoldDB" id="A0A8J6GQ26"/>
<dbReference type="PANTHER" id="PTHR46174:SF1">
    <property type="entry name" value="CXXC-TYPE ZINC FINGER PROTEIN 1"/>
    <property type="match status" value="1"/>
</dbReference>
<protein>
    <recommendedName>
        <fullName evidence="10">CXXC-type zinc finger protein 1</fullName>
    </recommendedName>
    <alternativeName>
        <fullName evidence="12">CpG-binding protein</fullName>
    </alternativeName>
    <alternativeName>
        <fullName evidence="13">PHD finger and CXXC domain-containing protein 1</fullName>
    </alternativeName>
</protein>
<evidence type="ECO:0000256" key="15">
    <source>
        <dbReference type="SAM" id="Coils"/>
    </source>
</evidence>
<dbReference type="FunFam" id="3.30.40.10:FF:000138">
    <property type="entry name" value="CXXC-type zinc finger protein 1"/>
    <property type="match status" value="1"/>
</dbReference>
<dbReference type="InterPro" id="IPR001965">
    <property type="entry name" value="Znf_PHD"/>
</dbReference>
<dbReference type="SMART" id="SM00249">
    <property type="entry name" value="PHD"/>
    <property type="match status" value="1"/>
</dbReference>
<keyword evidence="9" id="KW-0539">Nucleus</keyword>
<dbReference type="PROSITE" id="PS01359">
    <property type="entry name" value="ZF_PHD_1"/>
    <property type="match status" value="1"/>
</dbReference>
<comment type="caution">
    <text evidence="19">The sequence shown here is derived from an EMBL/GenBank/DDBJ whole genome shotgun (WGS) entry which is preliminary data.</text>
</comment>
<feature type="compositionally biased region" description="Basic and acidic residues" evidence="16">
    <location>
        <begin position="488"/>
        <end position="497"/>
    </location>
</feature>
<evidence type="ECO:0000256" key="14">
    <source>
        <dbReference type="PROSITE-ProRule" id="PRU00509"/>
    </source>
</evidence>
<dbReference type="InterPro" id="IPR019787">
    <property type="entry name" value="Znf_PHD-finger"/>
</dbReference>
<comment type="function">
    <text evidence="11">Transcriptional activator that exhibits a unique DNA binding specificity for CpG unmethylated motifs with a preference for CpGG.</text>
</comment>
<gene>
    <name evidence="19" type="ORF">LTLLF_135530</name>
</gene>
<feature type="coiled-coil region" evidence="15">
    <location>
        <begin position="559"/>
        <end position="593"/>
    </location>
</feature>
<dbReference type="GO" id="GO:0045893">
    <property type="term" value="P:positive regulation of DNA-templated transcription"/>
    <property type="evidence" value="ECO:0007669"/>
    <property type="project" value="TreeGrafter"/>
</dbReference>
<evidence type="ECO:0000259" key="18">
    <source>
        <dbReference type="PROSITE" id="PS51058"/>
    </source>
</evidence>
<feature type="region of interest" description="Disordered" evidence="16">
    <location>
        <begin position="131"/>
        <end position="156"/>
    </location>
</feature>
<dbReference type="PROSITE" id="PS51058">
    <property type="entry name" value="ZF_CXXC"/>
    <property type="match status" value="1"/>
</dbReference>
<keyword evidence="5" id="KW-0862">Zinc</keyword>
<evidence type="ECO:0000256" key="13">
    <source>
        <dbReference type="ARBA" id="ARBA00081451"/>
    </source>
</evidence>
<reference evidence="19" key="1">
    <citation type="submission" date="2020-03" db="EMBL/GenBank/DDBJ databases">
        <title>Studies in the Genomics of Life Span.</title>
        <authorList>
            <person name="Glass D."/>
        </authorList>
    </citation>
    <scope>NUCLEOTIDE SEQUENCE</scope>
    <source>
        <strain evidence="19">LTLLF</strain>
        <tissue evidence="19">Muscle</tissue>
    </source>
</reference>
<keyword evidence="3" id="KW-0479">Metal-binding</keyword>
<evidence type="ECO:0000256" key="16">
    <source>
        <dbReference type="SAM" id="MobiDB-lite"/>
    </source>
</evidence>
<evidence type="ECO:0000313" key="20">
    <source>
        <dbReference type="Proteomes" id="UP000710432"/>
    </source>
</evidence>
<feature type="domain" description="CXXC-type" evidence="18">
    <location>
        <begin position="294"/>
        <end position="343"/>
    </location>
</feature>
<keyword evidence="15" id="KW-0175">Coiled coil</keyword>
<dbReference type="SUPFAM" id="SSF57903">
    <property type="entry name" value="FYVE/PHD zinc finger"/>
    <property type="match status" value="1"/>
</dbReference>
<feature type="domain" description="PHD-type" evidence="17">
    <location>
        <begin position="161"/>
        <end position="211"/>
    </location>
</feature>
<evidence type="ECO:0000256" key="2">
    <source>
        <dbReference type="ARBA" id="ARBA00022553"/>
    </source>
</evidence>
<keyword evidence="8" id="KW-0804">Transcription</keyword>
<name>A0A8J6GQ26_MICOH</name>
<feature type="region of interest" description="Disordered" evidence="16">
    <location>
        <begin position="19"/>
        <end position="56"/>
    </location>
</feature>
<organism evidence="19 20">
    <name type="scientific">Microtus ochrogaster</name>
    <name type="common">Prairie vole</name>
    <dbReference type="NCBI Taxonomy" id="79684"/>
    <lineage>
        <taxon>Eukaryota</taxon>
        <taxon>Metazoa</taxon>
        <taxon>Chordata</taxon>
        <taxon>Craniata</taxon>
        <taxon>Vertebrata</taxon>
        <taxon>Euteleostomi</taxon>
        <taxon>Mammalia</taxon>
        <taxon>Eutheria</taxon>
        <taxon>Euarchontoglires</taxon>
        <taxon>Glires</taxon>
        <taxon>Rodentia</taxon>
        <taxon>Myomorpha</taxon>
        <taxon>Muroidea</taxon>
        <taxon>Cricetidae</taxon>
        <taxon>Arvicolinae</taxon>
        <taxon>Microtus</taxon>
    </lineage>
</organism>
<dbReference type="PROSITE" id="PS50016">
    <property type="entry name" value="ZF_PHD_2"/>
    <property type="match status" value="1"/>
</dbReference>
<dbReference type="Gene3D" id="3.30.40.10">
    <property type="entry name" value="Zinc/RING finger domain, C3HC4 (zinc finger)"/>
    <property type="match status" value="1"/>
</dbReference>
<dbReference type="CDD" id="cd15553">
    <property type="entry name" value="PHD_Cfp1"/>
    <property type="match status" value="1"/>
</dbReference>
<evidence type="ECO:0000256" key="7">
    <source>
        <dbReference type="ARBA" id="ARBA00023125"/>
    </source>
</evidence>
<dbReference type="Pfam" id="PF12269">
    <property type="entry name" value="CpG_bind_C"/>
    <property type="match status" value="1"/>
</dbReference>
<evidence type="ECO:0000256" key="11">
    <source>
        <dbReference type="ARBA" id="ARBA00056449"/>
    </source>
</evidence>
<sequence length="785" mass="88354">MPKFLTSLQDNLACRQAFVPSNGKEDELRVRDSPQAPLSGRPGREEPECGAAEAGPGAEVVVGASATAADAARGLTRIRGSLPGVRSGYAVSAEMVSTRSGPGSQAEVAGGGGGCLVAGAGAAGELFAESGGRRAKEGDGSDLEPPDAGEDSKSENGENAPIYCICRKPDINCFMIGCDNCNEWFHGDCIRITEKMAKAIREWYCRECREKDPKLEIRYRHKKSRERDGSERDGSEPRDEGGGRKRPASDPDLQRRAGSGTGVGTMLARGSASPHKSSPQPLVATPSQHHQQQQQIKRSARMCGECEACRRTEDCGHCDFCRDMKKFGGPNKIRQKCRLRQCQLRARLSPVTPSEALPRPRRPPPTQQQPQPSQKLGRIREDEGTVLSSVVKELPEATATPEPLSDEDLALDPDLYQDFCAGAFDDHGLPWMSDTEESPFMDPALRKRAVKVKHVKRREKKSEKKVMERKEERYKRHRQKQKHKDKWKHPERADAKDPASLPQCLGPGCVRAAQPGSKYCSDDCGMKLAANRIYEILPQRIQQWQQSPCIAEEHGKKLLERIRREQQSARTRLQEMERRFHELEAIILRAKQQAVREDEENNENDSDDTDLQIFCVSCGHPINPRVALRHMERCYAKYESQTSFGSMYPTRIEGATRLFCDVYNPQSKTYCKRLQVLCPEHSRDPKVPADEVCGCPLVRDVFELTGDFCRLPKRQCNRHYCWEKLRRAEVDLERVRVWYKLDELFEQERNVRTAMTNRAGLLALMLHQTIQHDPLTTDLRSSADR</sequence>
<feature type="region of interest" description="Disordered" evidence="16">
    <location>
        <begin position="451"/>
        <end position="499"/>
    </location>
</feature>
<evidence type="ECO:0000313" key="19">
    <source>
        <dbReference type="EMBL" id="KAH0514354.1"/>
    </source>
</evidence>
<dbReference type="GO" id="GO:0048188">
    <property type="term" value="C:Set1C/COMPASS complex"/>
    <property type="evidence" value="ECO:0007669"/>
    <property type="project" value="InterPro"/>
</dbReference>
<proteinExistence type="predicted"/>
<dbReference type="InterPro" id="IPR002857">
    <property type="entry name" value="Znf_CXXC"/>
</dbReference>
<evidence type="ECO:0000259" key="17">
    <source>
        <dbReference type="PROSITE" id="PS50016"/>
    </source>
</evidence>
<evidence type="ECO:0000256" key="6">
    <source>
        <dbReference type="ARBA" id="ARBA00023015"/>
    </source>
</evidence>
<dbReference type="Pfam" id="PF02008">
    <property type="entry name" value="zf-CXXC"/>
    <property type="match status" value="1"/>
</dbReference>
<dbReference type="InterPro" id="IPR019786">
    <property type="entry name" value="Zinc_finger_PHD-type_CS"/>
</dbReference>
<feature type="compositionally biased region" description="Basic and acidic residues" evidence="16">
    <location>
        <begin position="225"/>
        <end position="255"/>
    </location>
</feature>
<comment type="subcellular location">
    <subcellularLocation>
        <location evidence="1">Nucleus</location>
    </subcellularLocation>
</comment>
<dbReference type="GO" id="GO:0003677">
    <property type="term" value="F:DNA binding"/>
    <property type="evidence" value="ECO:0007669"/>
    <property type="project" value="UniProtKB-KW"/>
</dbReference>
<dbReference type="InterPro" id="IPR011011">
    <property type="entry name" value="Znf_FYVE_PHD"/>
</dbReference>
<evidence type="ECO:0000256" key="1">
    <source>
        <dbReference type="ARBA" id="ARBA00004123"/>
    </source>
</evidence>
<feature type="region of interest" description="Disordered" evidence="16">
    <location>
        <begin position="349"/>
        <end position="380"/>
    </location>
</feature>
<dbReference type="GO" id="GO:0008270">
    <property type="term" value="F:zinc ion binding"/>
    <property type="evidence" value="ECO:0007669"/>
    <property type="project" value="UniProtKB-KW"/>
</dbReference>
<evidence type="ECO:0000256" key="4">
    <source>
        <dbReference type="ARBA" id="ARBA00022771"/>
    </source>
</evidence>
<feature type="compositionally biased region" description="Basic and acidic residues" evidence="16">
    <location>
        <begin position="460"/>
        <end position="474"/>
    </location>
</feature>
<evidence type="ECO:0000256" key="10">
    <source>
        <dbReference type="ARBA" id="ARBA00023828"/>
    </source>
</evidence>
<dbReference type="Pfam" id="PF00628">
    <property type="entry name" value="PHD"/>
    <property type="match status" value="1"/>
</dbReference>
<evidence type="ECO:0000256" key="3">
    <source>
        <dbReference type="ARBA" id="ARBA00022723"/>
    </source>
</evidence>
<evidence type="ECO:0000256" key="12">
    <source>
        <dbReference type="ARBA" id="ARBA00079319"/>
    </source>
</evidence>
<evidence type="ECO:0000256" key="5">
    <source>
        <dbReference type="ARBA" id="ARBA00022833"/>
    </source>
</evidence>
<accession>A0A8J6GQ26</accession>
<keyword evidence="2" id="KW-0597">Phosphoprotein</keyword>
<dbReference type="EMBL" id="JAATJU010021215">
    <property type="protein sequence ID" value="KAH0514354.1"/>
    <property type="molecule type" value="Genomic_DNA"/>
</dbReference>
<dbReference type="Proteomes" id="UP000710432">
    <property type="component" value="Unassembled WGS sequence"/>
</dbReference>
<dbReference type="InterPro" id="IPR022056">
    <property type="entry name" value="CpG-bd_C"/>
</dbReference>
<dbReference type="InterPro" id="IPR013083">
    <property type="entry name" value="Znf_RING/FYVE/PHD"/>
</dbReference>
<keyword evidence="4 14" id="KW-0863">Zinc-finger</keyword>
<feature type="compositionally biased region" description="Basic and acidic residues" evidence="16">
    <location>
        <begin position="23"/>
        <end position="32"/>
    </location>
</feature>
<keyword evidence="6" id="KW-0805">Transcription regulation</keyword>
<keyword evidence="7" id="KW-0238">DNA-binding</keyword>
<feature type="region of interest" description="Disordered" evidence="16">
    <location>
        <begin position="219"/>
        <end position="296"/>
    </location>
</feature>
<feature type="compositionally biased region" description="Basic residues" evidence="16">
    <location>
        <begin position="475"/>
        <end position="487"/>
    </location>
</feature>
<dbReference type="PANTHER" id="PTHR46174">
    <property type="entry name" value="CXXC-TYPE ZINC FINGER PROTEIN 1"/>
    <property type="match status" value="1"/>
</dbReference>